<sequence>MGGQMSTGNIIIRPAPSGIISMMDRLFFSSRYGQRFVLRFGTIQQTSENDTVYDPITVKAKKRLCVNVHEAAEILEVEKDKITRSESLHQQTKAK</sequence>
<evidence type="ECO:0000313" key="2">
    <source>
        <dbReference type="Proteomes" id="UP001195483"/>
    </source>
</evidence>
<dbReference type="EMBL" id="JAEAOA010001187">
    <property type="protein sequence ID" value="KAK3601154.1"/>
    <property type="molecule type" value="Genomic_DNA"/>
</dbReference>
<keyword evidence="2" id="KW-1185">Reference proteome</keyword>
<organism evidence="1 2">
    <name type="scientific">Potamilus streckersoni</name>
    <dbReference type="NCBI Taxonomy" id="2493646"/>
    <lineage>
        <taxon>Eukaryota</taxon>
        <taxon>Metazoa</taxon>
        <taxon>Spiralia</taxon>
        <taxon>Lophotrochozoa</taxon>
        <taxon>Mollusca</taxon>
        <taxon>Bivalvia</taxon>
        <taxon>Autobranchia</taxon>
        <taxon>Heteroconchia</taxon>
        <taxon>Palaeoheterodonta</taxon>
        <taxon>Unionida</taxon>
        <taxon>Unionoidea</taxon>
        <taxon>Unionidae</taxon>
        <taxon>Ambleminae</taxon>
        <taxon>Lampsilini</taxon>
        <taxon>Potamilus</taxon>
    </lineage>
</organism>
<gene>
    <name evidence="1" type="ORF">CHS0354_019153</name>
</gene>
<dbReference type="AlphaFoldDB" id="A0AAE0W4U8"/>
<name>A0AAE0W4U8_9BIVA</name>
<reference evidence="1" key="1">
    <citation type="journal article" date="2021" name="Genome Biol. Evol.">
        <title>A High-Quality Reference Genome for a Parasitic Bivalve with Doubly Uniparental Inheritance (Bivalvia: Unionida).</title>
        <authorList>
            <person name="Smith C.H."/>
        </authorList>
    </citation>
    <scope>NUCLEOTIDE SEQUENCE</scope>
    <source>
        <strain evidence="1">CHS0354</strain>
    </source>
</reference>
<protein>
    <submittedName>
        <fullName evidence="1">Uncharacterized protein</fullName>
    </submittedName>
</protein>
<proteinExistence type="predicted"/>
<evidence type="ECO:0000313" key="1">
    <source>
        <dbReference type="EMBL" id="KAK3601154.1"/>
    </source>
</evidence>
<accession>A0AAE0W4U8</accession>
<reference evidence="1" key="3">
    <citation type="submission" date="2023-05" db="EMBL/GenBank/DDBJ databases">
        <authorList>
            <person name="Smith C.H."/>
        </authorList>
    </citation>
    <scope>NUCLEOTIDE SEQUENCE</scope>
    <source>
        <strain evidence="1">CHS0354</strain>
        <tissue evidence="1">Mantle</tissue>
    </source>
</reference>
<comment type="caution">
    <text evidence="1">The sequence shown here is derived from an EMBL/GenBank/DDBJ whole genome shotgun (WGS) entry which is preliminary data.</text>
</comment>
<reference evidence="1" key="2">
    <citation type="journal article" date="2021" name="Genome Biol. Evol.">
        <title>Developing a high-quality reference genome for a parasitic bivalve with doubly uniparental inheritance (Bivalvia: Unionida).</title>
        <authorList>
            <person name="Smith C.H."/>
        </authorList>
    </citation>
    <scope>NUCLEOTIDE SEQUENCE</scope>
    <source>
        <strain evidence="1">CHS0354</strain>
        <tissue evidence="1">Mantle</tissue>
    </source>
</reference>
<dbReference type="Proteomes" id="UP001195483">
    <property type="component" value="Unassembled WGS sequence"/>
</dbReference>